<evidence type="ECO:0000313" key="1">
    <source>
        <dbReference type="EMBL" id="MRW97259.1"/>
    </source>
</evidence>
<comment type="caution">
    <text evidence="1">The sequence shown here is derived from an EMBL/GenBank/DDBJ whole genome shotgun (WGS) entry which is preliminary data.</text>
</comment>
<sequence length="92" mass="10193">MLSTAALDTNPQSGPDARNGLKLAARFGHNGARCWMVSHCRAHAFRAPMARVKARKACAESVGCSRCERAAAGESWCRKKTLSRRLWNNNEY</sequence>
<name>A0A6A8G7Y7_9EURY</name>
<organism evidence="1 2">
    <name type="scientific">Haloferax marinum</name>
    <dbReference type="NCBI Taxonomy" id="2666143"/>
    <lineage>
        <taxon>Archaea</taxon>
        <taxon>Methanobacteriati</taxon>
        <taxon>Methanobacteriota</taxon>
        <taxon>Stenosarchaea group</taxon>
        <taxon>Halobacteria</taxon>
        <taxon>Halobacteriales</taxon>
        <taxon>Haloferacaceae</taxon>
        <taxon>Haloferax</taxon>
    </lineage>
</organism>
<evidence type="ECO:0000313" key="2">
    <source>
        <dbReference type="Proteomes" id="UP000443423"/>
    </source>
</evidence>
<dbReference type="AlphaFoldDB" id="A0A6A8G7Y7"/>
<reference evidence="1 2" key="1">
    <citation type="submission" date="2019-11" db="EMBL/GenBank/DDBJ databases">
        <title>Whole genome sequence of Haloferax sp. MBLA0078.</title>
        <authorList>
            <person name="Seo M.-J."/>
            <person name="Cho E.-S."/>
        </authorList>
    </citation>
    <scope>NUCLEOTIDE SEQUENCE [LARGE SCALE GENOMIC DNA]</scope>
    <source>
        <strain evidence="1 2">MBLA0078</strain>
    </source>
</reference>
<keyword evidence="2" id="KW-1185">Reference proteome</keyword>
<dbReference type="EMBL" id="WKJQ01000001">
    <property type="protein sequence ID" value="MRW97259.1"/>
    <property type="molecule type" value="Genomic_DNA"/>
</dbReference>
<gene>
    <name evidence="1" type="ORF">GJR99_11840</name>
</gene>
<proteinExistence type="predicted"/>
<accession>A0A6A8G7Y7</accession>
<protein>
    <submittedName>
        <fullName evidence="1">Uncharacterized protein</fullName>
    </submittedName>
</protein>
<dbReference type="Proteomes" id="UP000443423">
    <property type="component" value="Unassembled WGS sequence"/>
</dbReference>